<feature type="domain" description="FAD/NAD(P)-binding" evidence="1">
    <location>
        <begin position="1"/>
        <end position="86"/>
    </location>
</feature>
<dbReference type="Proteomes" id="UP000289555">
    <property type="component" value="Chromosome"/>
</dbReference>
<proteinExistence type="predicted"/>
<sequence length="88" mass="9289">MIIGTGMAGIGLARALRRLGDQRSITLVSADSGDDYSKPLLSTGFAKGLKPDQLAQRSASELGEELNAGMVIHTRVSALDVDNQKVFS</sequence>
<protein>
    <recommendedName>
        <fullName evidence="1">FAD/NAD(P)-binding domain-containing protein</fullName>
    </recommendedName>
</protein>
<evidence type="ECO:0000313" key="2">
    <source>
        <dbReference type="EMBL" id="BBI54780.1"/>
    </source>
</evidence>
<organism evidence="2 3">
    <name type="scientific">Vreelandella olivaria</name>
    <dbReference type="NCBI Taxonomy" id="390919"/>
    <lineage>
        <taxon>Bacteria</taxon>
        <taxon>Pseudomonadati</taxon>
        <taxon>Pseudomonadota</taxon>
        <taxon>Gammaproteobacteria</taxon>
        <taxon>Oceanospirillales</taxon>
        <taxon>Halomonadaceae</taxon>
        <taxon>Vreelandella</taxon>
    </lineage>
</organism>
<dbReference type="SUPFAM" id="SSF51905">
    <property type="entry name" value="FAD/NAD(P)-binding domain"/>
    <property type="match status" value="1"/>
</dbReference>
<dbReference type="Pfam" id="PF07992">
    <property type="entry name" value="Pyr_redox_2"/>
    <property type="match status" value="1"/>
</dbReference>
<gene>
    <name evidence="2" type="ORF">HORIV_72010</name>
</gene>
<evidence type="ECO:0000259" key="1">
    <source>
        <dbReference type="Pfam" id="PF07992"/>
    </source>
</evidence>
<evidence type="ECO:0000313" key="3">
    <source>
        <dbReference type="Proteomes" id="UP000289555"/>
    </source>
</evidence>
<keyword evidence="3" id="KW-1185">Reference proteome</keyword>
<reference evidence="3" key="1">
    <citation type="journal article" date="2019" name="Microbiol. Resour. Announc.">
        <title>Complete Genome Sequence of Halomonas olivaria, a Moderately Halophilic Bacterium Isolated from Olive Processing Effluents, Obtained by Nanopore Sequencing.</title>
        <authorList>
            <person name="Nagata S."/>
            <person name="Ii K.M."/>
            <person name="Tsukimi T."/>
            <person name="Miura M.C."/>
            <person name="Galipon J."/>
            <person name="Arakawa K."/>
        </authorList>
    </citation>
    <scope>NUCLEOTIDE SEQUENCE [LARGE SCALE GENOMIC DNA]</scope>
    <source>
        <strain evidence="3">TYRC17</strain>
    </source>
</reference>
<dbReference type="Gene3D" id="3.50.50.60">
    <property type="entry name" value="FAD/NAD(P)-binding domain"/>
    <property type="match status" value="1"/>
</dbReference>
<dbReference type="InterPro" id="IPR023753">
    <property type="entry name" value="FAD/NAD-binding_dom"/>
</dbReference>
<name>A0ABN5X8A1_9GAMM</name>
<dbReference type="EMBL" id="AP019416">
    <property type="protein sequence ID" value="BBI54780.1"/>
    <property type="molecule type" value="Genomic_DNA"/>
</dbReference>
<accession>A0ABN5X8A1</accession>
<dbReference type="InterPro" id="IPR036188">
    <property type="entry name" value="FAD/NAD-bd_sf"/>
</dbReference>